<evidence type="ECO:0000313" key="8">
    <source>
        <dbReference type="EMBL" id="GAP19380.1"/>
    </source>
</evidence>
<protein>
    <submittedName>
        <fullName evidence="8">Uncharacterized protein conserved in bacteria</fullName>
    </submittedName>
</protein>
<dbReference type="InterPro" id="IPR005490">
    <property type="entry name" value="LD_TPept_cat_dom"/>
</dbReference>
<feature type="domain" description="L,D-TPase catalytic" evidence="7">
    <location>
        <begin position="227"/>
        <end position="369"/>
    </location>
</feature>
<evidence type="ECO:0000256" key="3">
    <source>
        <dbReference type="ARBA" id="ARBA00022960"/>
    </source>
</evidence>
<evidence type="ECO:0000256" key="2">
    <source>
        <dbReference type="ARBA" id="ARBA00022679"/>
    </source>
</evidence>
<reference evidence="8" key="1">
    <citation type="journal article" date="2015" name="Genome Announc.">
        <title>Draft Genome Sequences of Anaerolinea thermolimosa IMO-1, Bellilinea caldifistulae GOMI-1, Leptolinea tardivitalis YMTK-2, Levilinea saccharolytica KIBI-1, Longilinea arvoryzae KOME-1, Previously Described as Members of the Class Anaerolineae (Chloroflexi).</title>
        <authorList>
            <person name="Matsuura N."/>
            <person name="Tourlousse M.D."/>
            <person name="Ohashi A."/>
            <person name="Hugenholtz P."/>
            <person name="Sekiguchi Y."/>
        </authorList>
    </citation>
    <scope>NUCLEOTIDE SEQUENCE</scope>
    <source>
        <strain evidence="8">KIBI-1</strain>
    </source>
</reference>
<dbReference type="GO" id="GO:0071972">
    <property type="term" value="F:peptidoglycan L,D-transpeptidase activity"/>
    <property type="evidence" value="ECO:0007669"/>
    <property type="project" value="TreeGrafter"/>
</dbReference>
<evidence type="ECO:0000256" key="1">
    <source>
        <dbReference type="ARBA" id="ARBA00004752"/>
    </source>
</evidence>
<organism evidence="8">
    <name type="scientific">Levilinea saccharolytica</name>
    <dbReference type="NCBI Taxonomy" id="229921"/>
    <lineage>
        <taxon>Bacteria</taxon>
        <taxon>Bacillati</taxon>
        <taxon>Chloroflexota</taxon>
        <taxon>Anaerolineae</taxon>
        <taxon>Anaerolineales</taxon>
        <taxon>Anaerolineaceae</taxon>
        <taxon>Levilinea</taxon>
    </lineage>
</organism>
<dbReference type="InterPro" id="IPR038063">
    <property type="entry name" value="Transpep_catalytic_dom"/>
</dbReference>
<feature type="active site" description="Nucleophile" evidence="6">
    <location>
        <position position="333"/>
    </location>
</feature>
<accession>A0A0N0RD39</accession>
<dbReference type="PROSITE" id="PS52029">
    <property type="entry name" value="LD_TPASE"/>
    <property type="match status" value="1"/>
</dbReference>
<dbReference type="SUPFAM" id="SSF141523">
    <property type="entry name" value="L,D-transpeptidase catalytic domain-like"/>
    <property type="match status" value="1"/>
</dbReference>
<keyword evidence="2" id="KW-0808">Transferase</keyword>
<sequence>MGNVARPESSRRAATRHFWYNSDTMNKTYTRREFIKLAALSLGSLAFRPFAPQKAGNETGFVVRVAAASVSVYAQPDDTSRIVQQRYRDELVNVYHEIVSDKGPGYNPVWYRVWGGYMHSARLQTVREQLNPVVERIPAGGLLAEVSVPYTQAYMPGPRDTWSEVYRLYCDTLHWVIALDEGPDGGPWYRLKDELNDAEYHVPAEHLRIVRPEEMSPLAVDVPPEKKRIEVSIEKQMMWAYEEDRLVFSTKVSTGVLKRDRSINGIPTATPVGEFRVISKMPSKHMGGGQLTNDLEAYVLPGVPWTTFFDGTGVAFHGTYWHTNYGMTMSRGCVNLRPEEARWVFRWTTPVTEYGEIEKRGYGTRVIVT</sequence>
<dbReference type="EMBL" id="DF967975">
    <property type="protein sequence ID" value="GAP19380.1"/>
    <property type="molecule type" value="Genomic_DNA"/>
</dbReference>
<dbReference type="GO" id="GO:0016740">
    <property type="term" value="F:transferase activity"/>
    <property type="evidence" value="ECO:0007669"/>
    <property type="project" value="UniProtKB-KW"/>
</dbReference>
<dbReference type="GO" id="GO:0008360">
    <property type="term" value="P:regulation of cell shape"/>
    <property type="evidence" value="ECO:0007669"/>
    <property type="project" value="UniProtKB-UniRule"/>
</dbReference>
<name>A0A0N0RD39_9CHLR</name>
<keyword evidence="3 6" id="KW-0133">Cell shape</keyword>
<dbReference type="GO" id="GO:0005576">
    <property type="term" value="C:extracellular region"/>
    <property type="evidence" value="ECO:0007669"/>
    <property type="project" value="TreeGrafter"/>
</dbReference>
<dbReference type="InterPro" id="IPR050979">
    <property type="entry name" value="LD-transpeptidase"/>
</dbReference>
<dbReference type="AlphaFoldDB" id="A0A0N0RD39"/>
<evidence type="ECO:0000256" key="5">
    <source>
        <dbReference type="ARBA" id="ARBA00023316"/>
    </source>
</evidence>
<proteinExistence type="predicted"/>
<evidence type="ECO:0000256" key="6">
    <source>
        <dbReference type="PROSITE-ProRule" id="PRU01373"/>
    </source>
</evidence>
<comment type="pathway">
    <text evidence="1 6">Cell wall biogenesis; peptidoglycan biosynthesis.</text>
</comment>
<dbReference type="GO" id="GO:0071555">
    <property type="term" value="P:cell wall organization"/>
    <property type="evidence" value="ECO:0007669"/>
    <property type="project" value="UniProtKB-UniRule"/>
</dbReference>
<dbReference type="Pfam" id="PF03734">
    <property type="entry name" value="YkuD"/>
    <property type="match status" value="1"/>
</dbReference>
<feature type="active site" description="Proton donor/acceptor" evidence="6">
    <location>
        <position position="317"/>
    </location>
</feature>
<gene>
    <name evidence="8" type="ORF">LSAC_03282</name>
</gene>
<evidence type="ECO:0000256" key="4">
    <source>
        <dbReference type="ARBA" id="ARBA00022984"/>
    </source>
</evidence>
<dbReference type="PANTHER" id="PTHR30582:SF2">
    <property type="entry name" value="L,D-TRANSPEPTIDASE YCIB-RELATED"/>
    <property type="match status" value="1"/>
</dbReference>
<keyword evidence="4 6" id="KW-0573">Peptidoglycan synthesis</keyword>
<dbReference type="PANTHER" id="PTHR30582">
    <property type="entry name" value="L,D-TRANSPEPTIDASE"/>
    <property type="match status" value="1"/>
</dbReference>
<dbReference type="GO" id="GO:0018104">
    <property type="term" value="P:peptidoglycan-protein cross-linking"/>
    <property type="evidence" value="ECO:0007669"/>
    <property type="project" value="TreeGrafter"/>
</dbReference>
<keyword evidence="5 6" id="KW-0961">Cell wall biogenesis/degradation</keyword>
<dbReference type="UniPathway" id="UPA00219"/>
<dbReference type="CDD" id="cd16913">
    <property type="entry name" value="YkuD_like"/>
    <property type="match status" value="1"/>
</dbReference>
<dbReference type="Gene3D" id="2.40.440.10">
    <property type="entry name" value="L,D-transpeptidase catalytic domain-like"/>
    <property type="match status" value="1"/>
</dbReference>
<evidence type="ECO:0000259" key="7">
    <source>
        <dbReference type="PROSITE" id="PS52029"/>
    </source>
</evidence>